<evidence type="ECO:0000313" key="1">
    <source>
        <dbReference type="EMBL" id="TFK70733.1"/>
    </source>
</evidence>
<protein>
    <submittedName>
        <fullName evidence="1">Uncharacterized protein</fullName>
    </submittedName>
</protein>
<organism evidence="1 2">
    <name type="scientific">Pluteus cervinus</name>
    <dbReference type="NCBI Taxonomy" id="181527"/>
    <lineage>
        <taxon>Eukaryota</taxon>
        <taxon>Fungi</taxon>
        <taxon>Dikarya</taxon>
        <taxon>Basidiomycota</taxon>
        <taxon>Agaricomycotina</taxon>
        <taxon>Agaricomycetes</taxon>
        <taxon>Agaricomycetidae</taxon>
        <taxon>Agaricales</taxon>
        <taxon>Pluteineae</taxon>
        <taxon>Pluteaceae</taxon>
        <taxon>Pluteus</taxon>
    </lineage>
</organism>
<accession>A0ACD3AXL5</accession>
<reference evidence="1 2" key="1">
    <citation type="journal article" date="2019" name="Nat. Ecol. Evol.">
        <title>Megaphylogeny resolves global patterns of mushroom evolution.</title>
        <authorList>
            <person name="Varga T."/>
            <person name="Krizsan K."/>
            <person name="Foldi C."/>
            <person name="Dima B."/>
            <person name="Sanchez-Garcia M."/>
            <person name="Sanchez-Ramirez S."/>
            <person name="Szollosi G.J."/>
            <person name="Szarkandi J.G."/>
            <person name="Papp V."/>
            <person name="Albert L."/>
            <person name="Andreopoulos W."/>
            <person name="Angelini C."/>
            <person name="Antonin V."/>
            <person name="Barry K.W."/>
            <person name="Bougher N.L."/>
            <person name="Buchanan P."/>
            <person name="Buyck B."/>
            <person name="Bense V."/>
            <person name="Catcheside P."/>
            <person name="Chovatia M."/>
            <person name="Cooper J."/>
            <person name="Damon W."/>
            <person name="Desjardin D."/>
            <person name="Finy P."/>
            <person name="Geml J."/>
            <person name="Haridas S."/>
            <person name="Hughes K."/>
            <person name="Justo A."/>
            <person name="Karasinski D."/>
            <person name="Kautmanova I."/>
            <person name="Kiss B."/>
            <person name="Kocsube S."/>
            <person name="Kotiranta H."/>
            <person name="LaButti K.M."/>
            <person name="Lechner B.E."/>
            <person name="Liimatainen K."/>
            <person name="Lipzen A."/>
            <person name="Lukacs Z."/>
            <person name="Mihaltcheva S."/>
            <person name="Morgado L.N."/>
            <person name="Niskanen T."/>
            <person name="Noordeloos M.E."/>
            <person name="Ohm R.A."/>
            <person name="Ortiz-Santana B."/>
            <person name="Ovrebo C."/>
            <person name="Racz N."/>
            <person name="Riley R."/>
            <person name="Savchenko A."/>
            <person name="Shiryaev A."/>
            <person name="Soop K."/>
            <person name="Spirin V."/>
            <person name="Szebenyi C."/>
            <person name="Tomsovsky M."/>
            <person name="Tulloss R.E."/>
            <person name="Uehling J."/>
            <person name="Grigoriev I.V."/>
            <person name="Vagvolgyi C."/>
            <person name="Papp T."/>
            <person name="Martin F.M."/>
            <person name="Miettinen O."/>
            <person name="Hibbett D.S."/>
            <person name="Nagy L.G."/>
        </authorList>
    </citation>
    <scope>NUCLEOTIDE SEQUENCE [LARGE SCALE GENOMIC DNA]</scope>
    <source>
        <strain evidence="1 2">NL-1719</strain>
    </source>
</reference>
<sequence>MPGILRTSSRRSDSSGGSIPGYYTLPSRQNSLKFRDPGATFTPPSIAPGLPGPTPYRHLQGVPMSLYAPPLPPSPPYAPYTHTVYPGTAPPAPGIRSVPVVVAAAAPTPQLPRLNPLIEASKLPILDFDVKYHPSTIITSPNLRSGSGSFYPRFDEPATTPPVPYMKLVSPYLGSKWAIRIQASPGRFVTVNDVLYAIYKDVNLAIAKADIDVLSLRDQEKVVKAYGKRCNSIKDPKAASRERASGVRRVDFLNGRTSFVGLSPSEYGPTVWSLHLK</sequence>
<evidence type="ECO:0000313" key="2">
    <source>
        <dbReference type="Proteomes" id="UP000308600"/>
    </source>
</evidence>
<dbReference type="EMBL" id="ML208308">
    <property type="protein sequence ID" value="TFK70733.1"/>
    <property type="molecule type" value="Genomic_DNA"/>
</dbReference>
<proteinExistence type="predicted"/>
<keyword evidence="2" id="KW-1185">Reference proteome</keyword>
<name>A0ACD3AXL5_9AGAR</name>
<gene>
    <name evidence="1" type="ORF">BDN72DRAFT_856702</name>
</gene>
<dbReference type="Proteomes" id="UP000308600">
    <property type="component" value="Unassembled WGS sequence"/>
</dbReference>